<sequence>MKYAVSKCRISGLFTSTAAAALVVFSQKESIQQTERVISSGQTGWLIVNLGLSFHPFHPSIGRCRPSERIQH</sequence>
<reference evidence="1" key="1">
    <citation type="submission" date="2013-05" db="EMBL/GenBank/DDBJ databases">
        <authorList>
            <person name="Yim A.K.Y."/>
            <person name="Chan T.F."/>
            <person name="Ji K.M."/>
            <person name="Liu X.Y."/>
            <person name="Zhou J.W."/>
            <person name="Li R.Q."/>
            <person name="Yang K.Y."/>
            <person name="Li J."/>
            <person name="Li M."/>
            <person name="Law P.T.W."/>
            <person name="Wu Y.L."/>
            <person name="Cai Z.L."/>
            <person name="Qin H."/>
            <person name="Bao Y."/>
            <person name="Leung R.K.K."/>
            <person name="Ng P.K.S."/>
            <person name="Zou J."/>
            <person name="Zhong X.J."/>
            <person name="Ran P.X."/>
            <person name="Zhong N.S."/>
            <person name="Liu Z.G."/>
            <person name="Tsui S.K.W."/>
        </authorList>
    </citation>
    <scope>NUCLEOTIDE SEQUENCE</scope>
    <source>
        <strain evidence="1">Derf</strain>
        <tissue evidence="1">Whole organism</tissue>
    </source>
</reference>
<protein>
    <submittedName>
        <fullName evidence="1">Uncharacterized protein</fullName>
    </submittedName>
</protein>
<evidence type="ECO:0000313" key="1">
    <source>
        <dbReference type="EMBL" id="KAH9527621.1"/>
    </source>
</evidence>
<keyword evidence="2" id="KW-1185">Reference proteome</keyword>
<comment type="caution">
    <text evidence="1">The sequence shown here is derived from an EMBL/GenBank/DDBJ whole genome shotgun (WGS) entry which is preliminary data.</text>
</comment>
<gene>
    <name evidence="1" type="ORF">DERF_001628</name>
</gene>
<dbReference type="EMBL" id="ASGP02000001">
    <property type="protein sequence ID" value="KAH9527621.1"/>
    <property type="molecule type" value="Genomic_DNA"/>
</dbReference>
<organism evidence="1 2">
    <name type="scientific">Dermatophagoides farinae</name>
    <name type="common">American house dust mite</name>
    <dbReference type="NCBI Taxonomy" id="6954"/>
    <lineage>
        <taxon>Eukaryota</taxon>
        <taxon>Metazoa</taxon>
        <taxon>Ecdysozoa</taxon>
        <taxon>Arthropoda</taxon>
        <taxon>Chelicerata</taxon>
        <taxon>Arachnida</taxon>
        <taxon>Acari</taxon>
        <taxon>Acariformes</taxon>
        <taxon>Sarcoptiformes</taxon>
        <taxon>Astigmata</taxon>
        <taxon>Psoroptidia</taxon>
        <taxon>Analgoidea</taxon>
        <taxon>Pyroglyphidae</taxon>
        <taxon>Dermatophagoidinae</taxon>
        <taxon>Dermatophagoides</taxon>
    </lineage>
</organism>
<dbReference type="AlphaFoldDB" id="A0A922L8U4"/>
<dbReference type="Proteomes" id="UP000790347">
    <property type="component" value="Unassembled WGS sequence"/>
</dbReference>
<accession>A0A922L8U4</accession>
<name>A0A922L8U4_DERFA</name>
<reference evidence="1" key="2">
    <citation type="journal article" date="2022" name="Res Sq">
        <title>Comparative Genomics Reveals Insights into the Divergent Evolution of Astigmatic Mites and Household Pest Adaptations.</title>
        <authorList>
            <person name="Xiong Q."/>
            <person name="Wan A.T.-Y."/>
            <person name="Liu X.-Y."/>
            <person name="Fung C.S.-H."/>
            <person name="Xiao X."/>
            <person name="Malainual N."/>
            <person name="Hou J."/>
            <person name="Wang L."/>
            <person name="Wang M."/>
            <person name="Yang K."/>
            <person name="Cui Y."/>
            <person name="Leung E."/>
            <person name="Nong W."/>
            <person name="Shin S.-K."/>
            <person name="Au S."/>
            <person name="Jeong K.Y."/>
            <person name="Chew F.T."/>
            <person name="Hui J."/>
            <person name="Leung T.F."/>
            <person name="Tungtrongchitr A."/>
            <person name="Zhong N."/>
            <person name="Liu Z."/>
            <person name="Tsui S."/>
        </authorList>
    </citation>
    <scope>NUCLEOTIDE SEQUENCE</scope>
    <source>
        <strain evidence="1">Derf</strain>
        <tissue evidence="1">Whole organism</tissue>
    </source>
</reference>
<proteinExistence type="predicted"/>
<evidence type="ECO:0000313" key="2">
    <source>
        <dbReference type="Proteomes" id="UP000790347"/>
    </source>
</evidence>